<comment type="caution">
    <text evidence="2">The sequence shown here is derived from an EMBL/GenBank/DDBJ whole genome shotgun (WGS) entry which is preliminary data.</text>
</comment>
<name>A0A4Q0VP75_9BACI</name>
<accession>A0A4Q0VP75</accession>
<dbReference type="EMBL" id="QOUX01000046">
    <property type="protein sequence ID" value="RXI98252.1"/>
    <property type="molecule type" value="Genomic_DNA"/>
</dbReference>
<dbReference type="AlphaFoldDB" id="A0A4Q0VP75"/>
<dbReference type="OrthoDB" id="2449457at2"/>
<keyword evidence="3" id="KW-1185">Reference proteome</keyword>
<dbReference type="RefSeq" id="WP_129079612.1">
    <property type="nucleotide sequence ID" value="NZ_QOUX01000046.1"/>
</dbReference>
<organism evidence="2 3">
    <name type="scientific">Anaerobacillus alkaliphilus</name>
    <dbReference type="NCBI Taxonomy" id="1548597"/>
    <lineage>
        <taxon>Bacteria</taxon>
        <taxon>Bacillati</taxon>
        <taxon>Bacillota</taxon>
        <taxon>Bacilli</taxon>
        <taxon>Bacillales</taxon>
        <taxon>Bacillaceae</taxon>
        <taxon>Anaerobacillus</taxon>
    </lineage>
</organism>
<evidence type="ECO:0000313" key="3">
    <source>
        <dbReference type="Proteomes" id="UP000290649"/>
    </source>
</evidence>
<evidence type="ECO:0000313" key="2">
    <source>
        <dbReference type="EMBL" id="RXI98252.1"/>
    </source>
</evidence>
<gene>
    <name evidence="2" type="ORF">DS745_18120</name>
</gene>
<sequence length="276" mass="32721">MGVSKTNVLIRDFIKRRKEVSPKHYFQIQSELLCEPIAEYFEEYHAAQLHKYFLDNGMFFPDAKILHEVKELEKNKVWQLVQTEYEKLQKEWNGANAEIFIFPAERRNQVLMKDLKGKTGVSFHNVVVLFLTKENSPNEIKALLTHEYNHVCRLSMLEQQLEELTLLDSMVIEGMAEIAVEQTQGKEMLAPWVNLYSKKELLPFWMRVKRHLDLKGKSNHDVYLYGDKRSRTFPKWFGYSVGYLIVKEYLEKHSEMKMDELLQINAEDILKDSQFH</sequence>
<dbReference type="InterPro" id="IPR018728">
    <property type="entry name" value="DUF2268"/>
</dbReference>
<proteinExistence type="predicted"/>
<dbReference type="Pfam" id="PF10026">
    <property type="entry name" value="DUF2268"/>
    <property type="match status" value="1"/>
</dbReference>
<feature type="domain" description="DUF2268" evidence="1">
    <location>
        <begin position="77"/>
        <end position="271"/>
    </location>
</feature>
<evidence type="ECO:0000259" key="1">
    <source>
        <dbReference type="Pfam" id="PF10026"/>
    </source>
</evidence>
<reference evidence="2 3" key="1">
    <citation type="journal article" date="2019" name="Int. J. Syst. Evol. Microbiol.">
        <title>Anaerobacillus alkaliphilus sp. nov., a novel alkaliphilic and moderately halophilic bacterium.</title>
        <authorList>
            <person name="Borsodi A.K."/>
            <person name="Aszalos J.M."/>
            <person name="Bihari P."/>
            <person name="Nagy I."/>
            <person name="Schumann P."/>
            <person name="Sproer C."/>
            <person name="Kovacs A.L."/>
            <person name="Boka K."/>
            <person name="Dobosy P."/>
            <person name="Ovari M."/>
            <person name="Szili-Kovacs T."/>
            <person name="Toth E."/>
        </authorList>
    </citation>
    <scope>NUCLEOTIDE SEQUENCE [LARGE SCALE GENOMIC DNA]</scope>
    <source>
        <strain evidence="2 3">B16-10</strain>
    </source>
</reference>
<protein>
    <recommendedName>
        <fullName evidence="1">DUF2268 domain-containing protein</fullName>
    </recommendedName>
</protein>
<dbReference type="Proteomes" id="UP000290649">
    <property type="component" value="Unassembled WGS sequence"/>
</dbReference>